<accession>X1TAG0</accession>
<reference evidence="1" key="1">
    <citation type="journal article" date="2014" name="Front. Microbiol.">
        <title>High frequency of phylogenetically diverse reductive dehalogenase-homologous genes in deep subseafloor sedimentary metagenomes.</title>
        <authorList>
            <person name="Kawai M."/>
            <person name="Futagami T."/>
            <person name="Toyoda A."/>
            <person name="Takaki Y."/>
            <person name="Nishi S."/>
            <person name="Hori S."/>
            <person name="Arai W."/>
            <person name="Tsubouchi T."/>
            <person name="Morono Y."/>
            <person name="Uchiyama I."/>
            <person name="Ito T."/>
            <person name="Fujiyama A."/>
            <person name="Inagaki F."/>
            <person name="Takami H."/>
        </authorList>
    </citation>
    <scope>NUCLEOTIDE SEQUENCE</scope>
    <source>
        <strain evidence="1">Expedition CK06-06</strain>
    </source>
</reference>
<evidence type="ECO:0000313" key="1">
    <source>
        <dbReference type="EMBL" id="GAI88386.1"/>
    </source>
</evidence>
<organism evidence="1">
    <name type="scientific">marine sediment metagenome</name>
    <dbReference type="NCBI Taxonomy" id="412755"/>
    <lineage>
        <taxon>unclassified sequences</taxon>
        <taxon>metagenomes</taxon>
        <taxon>ecological metagenomes</taxon>
    </lineage>
</organism>
<dbReference type="AlphaFoldDB" id="X1TAG0"/>
<proteinExistence type="predicted"/>
<dbReference type="EMBL" id="BARW01024017">
    <property type="protein sequence ID" value="GAI88386.1"/>
    <property type="molecule type" value="Genomic_DNA"/>
</dbReference>
<comment type="caution">
    <text evidence="1">The sequence shown here is derived from an EMBL/GenBank/DDBJ whole genome shotgun (WGS) entry which is preliminary data.</text>
</comment>
<name>X1TAG0_9ZZZZ</name>
<protein>
    <submittedName>
        <fullName evidence="1">Uncharacterized protein</fullName>
    </submittedName>
</protein>
<gene>
    <name evidence="1" type="ORF">S12H4_39692</name>
</gene>
<sequence length="218" mass="24687">MPFPNFIGRARFWTEERVIAALATAVAEIKGPLPRSDAAYNRIKKGRFDWPTTGRILEYFHSMARAWLAAGALADRVSLFNIEWSEEEKEYLCDHAGISTLEDIARYLGRTRGGVRGQLWKMGIASRHNQGFLSAAELAKEYGCPYHRVRTLLNAGIIKARYDSLRNRWEVDPDDITPAVATLLEAPKQTHKTWPTDVGDYYQRYGIRRSGEKAAALA</sequence>